<name>K5UH91_PHACS</name>
<dbReference type="GeneID" id="18919847"/>
<evidence type="ECO:0000313" key="1">
    <source>
        <dbReference type="EMBL" id="EKM48836.1"/>
    </source>
</evidence>
<evidence type="ECO:0000313" key="2">
    <source>
        <dbReference type="Proteomes" id="UP000008370"/>
    </source>
</evidence>
<feature type="non-terminal residue" evidence="1">
    <location>
        <position position="505"/>
    </location>
</feature>
<dbReference type="OrthoDB" id="185373at2759"/>
<dbReference type="InterPro" id="IPR011990">
    <property type="entry name" value="TPR-like_helical_dom_sf"/>
</dbReference>
<dbReference type="AlphaFoldDB" id="K5UH91"/>
<keyword evidence="2" id="KW-1185">Reference proteome</keyword>
<dbReference type="InParanoid" id="K5UH91"/>
<dbReference type="KEGG" id="pco:PHACADRAFT_33731"/>
<dbReference type="Gene3D" id="1.25.40.10">
    <property type="entry name" value="Tetratricopeptide repeat domain"/>
    <property type="match status" value="1"/>
</dbReference>
<gene>
    <name evidence="1" type="ORF">PHACADRAFT_33731</name>
</gene>
<dbReference type="RefSeq" id="XP_007402610.1">
    <property type="nucleotide sequence ID" value="XM_007402548.1"/>
</dbReference>
<accession>K5UH91</accession>
<dbReference type="HOGENOM" id="CLU_540339_0_0_1"/>
<dbReference type="Proteomes" id="UP000008370">
    <property type="component" value="Unassembled WGS sequence"/>
</dbReference>
<reference evidence="1 2" key="1">
    <citation type="journal article" date="2012" name="BMC Genomics">
        <title>Comparative genomics of the white-rot fungi, Phanerochaete carnosa and P. chrysosporium, to elucidate the genetic basis of the distinct wood types they colonize.</title>
        <authorList>
            <person name="Suzuki H."/>
            <person name="MacDonald J."/>
            <person name="Syed K."/>
            <person name="Salamov A."/>
            <person name="Hori C."/>
            <person name="Aerts A."/>
            <person name="Henrissat B."/>
            <person name="Wiebenga A."/>
            <person name="vanKuyk P.A."/>
            <person name="Barry K."/>
            <person name="Lindquist E."/>
            <person name="LaButti K."/>
            <person name="Lapidus A."/>
            <person name="Lucas S."/>
            <person name="Coutinho P."/>
            <person name="Gong Y."/>
            <person name="Samejima M."/>
            <person name="Mahadevan R."/>
            <person name="Abou-Zaid M."/>
            <person name="de Vries R.P."/>
            <person name="Igarashi K."/>
            <person name="Yadav J.S."/>
            <person name="Grigoriev I.V."/>
            <person name="Master E.R."/>
        </authorList>
    </citation>
    <scope>NUCLEOTIDE SEQUENCE [LARGE SCALE GENOMIC DNA]</scope>
    <source>
        <strain evidence="1 2">HHB-10118-sp</strain>
    </source>
</reference>
<proteinExistence type="predicted"/>
<protein>
    <submittedName>
        <fullName evidence="1">Uncharacterized protein</fullName>
    </submittedName>
</protein>
<organism evidence="1 2">
    <name type="scientific">Phanerochaete carnosa (strain HHB-10118-sp)</name>
    <name type="common">White-rot fungus</name>
    <name type="synonym">Peniophora carnosa</name>
    <dbReference type="NCBI Taxonomy" id="650164"/>
    <lineage>
        <taxon>Eukaryota</taxon>
        <taxon>Fungi</taxon>
        <taxon>Dikarya</taxon>
        <taxon>Basidiomycota</taxon>
        <taxon>Agaricomycotina</taxon>
        <taxon>Agaricomycetes</taxon>
        <taxon>Polyporales</taxon>
        <taxon>Phanerochaetaceae</taxon>
        <taxon>Phanerochaete</taxon>
    </lineage>
</organism>
<sequence>MRGLHSSHLWLPAFRQTRMLPRAHGTLAALVDLRSRALGFRLPRIRFTHTKVTYLNLTGASPSYLHNSPSDSPPYESEPLFGHDPNAITAALEASADLVRNGPLVTDLCIKLDKALLERDFQAIMELWPRLQELKPAALNMLEIRPYFRNYSYKFEDLHVPQGFSDQRIHSTLDDLAAHSAAAGYIHGAVVRMDYHLKRREHDAALSLTLKCHYMMEARDFLLTDLLKRPKDEYASIVHASDRHSVSATPRFLALAIAACFMKNVFSPLLQLGISSSGRKYLPTFHALRQEAAAAAGAYGLPENKVVHMAHRVCNLWLAALAASDLQKYFGPIASFRCEASSSPLTHFAEFIVQELSEDEPFLTLDPTAAVASQSPLILFTDEHWAFLILGLIRSGAVQAAERFWLGMNNGGVKTPPLVQAAVIDGFASLERFDRARVAWNTFHSATEIPATVVYQAYIQALFREGRPDDALAEFHRFEQSVRKRSDTPSDPTAVSVFNDVLDWL</sequence>
<dbReference type="EMBL" id="JH930696">
    <property type="protein sequence ID" value="EKM48836.1"/>
    <property type="molecule type" value="Genomic_DNA"/>
</dbReference>